<sequence length="915" mass="98575">MSKNNRRATVPAFLRTSSLAAIVAAGFLAAPAFAQDAQDDTADEDDRIIVTGSRIANVAPVGATVTALGRDEIETSGQVTIDRIIQDLPAVLDVGFSDSSRNQSGGNGNATFSNSINLRGLSPFATLIITDGHRMTSNGRAINPSVLPTLGVERIEVIADGASAIYGSDAVAGVVNLIPRRNLDGVEAFGRFNTAEDGAFHEWNAGVALGRVFDRGQFMVAYEHSYRSNLSGLDRDFATSDLRPFGGPSNLSRQCSPGTLIYRAPGAAAATTYLLPDQLTASNANSLTPGTRAECDLFKQQDLFPEQEYDSVSSTLTYEFLEGAEFIFDGYFNRRDFSRTPGAISRDLAVPQTNAFFVAPSFYVPGSGGYTIAYNFSRDIQPDQYTGFQTNWQITPGLRIQLPHEWSFEGRFGYGKARDRADSTAGLNLTALAAALASSNPATAFDPYGLGRTSAATLAAIFEADSTFPTDAEFSTWQAGVNGPLFSLPGGEVKVAVGYEGQRQEQTRNTATPTEVTNRRTIHSVYTELNVPVFGPGNATGGFEELTVTAAVRYDDYSDVGGTTNPKFGLNWSPVDGVMLRGSYGTSFRAPSFPEIFGNSTALFVQPRQNPGGNPPERSVFTVGSGPNPDLQPETSTTWTAGADFDLVDGLTVGVTYFDIAYGNTINNLLSSSTVLAQVAEYAGTDIILFGKAAYDRIVDIRDKGIGGSAAPVAIRPFPGASTACLDAPAPDFSNCVFVDARSLNLGRSQMRGIDFNLRYRMDLTDEDQLTFTATGTYLTSYKVAFTPNGAFVDRRNTIFNPLTFKSRAAVAWNRGPFDARLQWTYVNGYRNINVNPVERVSAYNLFDLNFGWDLNETFDLPGERLVLGLEVRNLFDQDPSYANILPNGNSAGGYDVTVADPIGRQFAVSLRAAF</sequence>
<keyword evidence="10" id="KW-0732">Signal</keyword>
<protein>
    <submittedName>
        <fullName evidence="13">TonB-dependent receptor</fullName>
    </submittedName>
</protein>
<dbReference type="PANTHER" id="PTHR47234:SF2">
    <property type="entry name" value="TONB-DEPENDENT RECEPTOR"/>
    <property type="match status" value="1"/>
</dbReference>
<dbReference type="Proteomes" id="UP000466966">
    <property type="component" value="Unassembled WGS sequence"/>
</dbReference>
<dbReference type="SUPFAM" id="SSF56935">
    <property type="entry name" value="Porins"/>
    <property type="match status" value="1"/>
</dbReference>
<dbReference type="InterPro" id="IPR012910">
    <property type="entry name" value="Plug_dom"/>
</dbReference>
<keyword evidence="6 8" id="KW-0472">Membrane</keyword>
<evidence type="ECO:0000256" key="3">
    <source>
        <dbReference type="ARBA" id="ARBA00022452"/>
    </source>
</evidence>
<evidence type="ECO:0000259" key="11">
    <source>
        <dbReference type="Pfam" id="PF00593"/>
    </source>
</evidence>
<dbReference type="Pfam" id="PF00593">
    <property type="entry name" value="TonB_dep_Rec_b-barrel"/>
    <property type="match status" value="1"/>
</dbReference>
<name>A0A844YVF2_9SPHN</name>
<dbReference type="Pfam" id="PF07715">
    <property type="entry name" value="Plug"/>
    <property type="match status" value="1"/>
</dbReference>
<dbReference type="AlphaFoldDB" id="A0A844YVF2"/>
<dbReference type="EMBL" id="WTYV01000001">
    <property type="protein sequence ID" value="MXO70821.1"/>
    <property type="molecule type" value="Genomic_DNA"/>
</dbReference>
<keyword evidence="5 9" id="KW-0798">TonB box</keyword>
<keyword evidence="3 8" id="KW-1134">Transmembrane beta strand</keyword>
<evidence type="ECO:0000256" key="10">
    <source>
        <dbReference type="SAM" id="SignalP"/>
    </source>
</evidence>
<dbReference type="InterPro" id="IPR000531">
    <property type="entry name" value="Beta-barrel_TonB"/>
</dbReference>
<dbReference type="GO" id="GO:0009279">
    <property type="term" value="C:cell outer membrane"/>
    <property type="evidence" value="ECO:0007669"/>
    <property type="project" value="UniProtKB-SubCell"/>
</dbReference>
<dbReference type="InterPro" id="IPR036942">
    <property type="entry name" value="Beta-barrel_TonB_sf"/>
</dbReference>
<evidence type="ECO:0000256" key="5">
    <source>
        <dbReference type="ARBA" id="ARBA00023077"/>
    </source>
</evidence>
<dbReference type="Gene3D" id="2.40.170.20">
    <property type="entry name" value="TonB-dependent receptor, beta-barrel domain"/>
    <property type="match status" value="1"/>
</dbReference>
<evidence type="ECO:0000256" key="4">
    <source>
        <dbReference type="ARBA" id="ARBA00022692"/>
    </source>
</evidence>
<evidence type="ECO:0000256" key="7">
    <source>
        <dbReference type="ARBA" id="ARBA00023237"/>
    </source>
</evidence>
<dbReference type="RefSeq" id="WP_160770688.1">
    <property type="nucleotide sequence ID" value="NZ_WTYV01000001.1"/>
</dbReference>
<gene>
    <name evidence="13" type="ORF">GRI99_04130</name>
</gene>
<proteinExistence type="inferred from homology"/>
<evidence type="ECO:0000256" key="8">
    <source>
        <dbReference type="PROSITE-ProRule" id="PRU01360"/>
    </source>
</evidence>
<evidence type="ECO:0000256" key="2">
    <source>
        <dbReference type="ARBA" id="ARBA00022448"/>
    </source>
</evidence>
<feature type="chain" id="PRO_5032459257" evidence="10">
    <location>
        <begin position="35"/>
        <end position="915"/>
    </location>
</feature>
<dbReference type="Gene3D" id="2.170.130.10">
    <property type="entry name" value="TonB-dependent receptor, plug domain"/>
    <property type="match status" value="1"/>
</dbReference>
<evidence type="ECO:0000259" key="12">
    <source>
        <dbReference type="Pfam" id="PF07715"/>
    </source>
</evidence>
<evidence type="ECO:0000256" key="6">
    <source>
        <dbReference type="ARBA" id="ARBA00023136"/>
    </source>
</evidence>
<dbReference type="OrthoDB" id="7614575at2"/>
<dbReference type="PROSITE" id="PS52016">
    <property type="entry name" value="TONB_DEPENDENT_REC_3"/>
    <property type="match status" value="1"/>
</dbReference>
<dbReference type="PANTHER" id="PTHR47234">
    <property type="match status" value="1"/>
</dbReference>
<evidence type="ECO:0000313" key="14">
    <source>
        <dbReference type="Proteomes" id="UP000466966"/>
    </source>
</evidence>
<keyword evidence="4 8" id="KW-0812">Transmembrane</keyword>
<keyword evidence="7 8" id="KW-0998">Cell outer membrane</keyword>
<feature type="domain" description="TonB-dependent receptor plug" evidence="12">
    <location>
        <begin position="62"/>
        <end position="174"/>
    </location>
</feature>
<reference evidence="13 14" key="1">
    <citation type="submission" date="2019-12" db="EMBL/GenBank/DDBJ databases">
        <title>Genomic-based taxomic classification of the family Erythrobacteraceae.</title>
        <authorList>
            <person name="Xu L."/>
        </authorList>
    </citation>
    <scope>NUCLEOTIDE SEQUENCE [LARGE SCALE GENOMIC DNA]</scope>
    <source>
        <strain evidence="13 14">M0322</strain>
    </source>
</reference>
<feature type="domain" description="TonB-dependent receptor-like beta-barrel" evidence="11">
    <location>
        <begin position="354"/>
        <end position="875"/>
    </location>
</feature>
<comment type="caution">
    <text evidence="13">The sequence shown here is derived from an EMBL/GenBank/DDBJ whole genome shotgun (WGS) entry which is preliminary data.</text>
</comment>
<comment type="similarity">
    <text evidence="8 9">Belongs to the TonB-dependent receptor family.</text>
</comment>
<evidence type="ECO:0000256" key="9">
    <source>
        <dbReference type="RuleBase" id="RU003357"/>
    </source>
</evidence>
<evidence type="ECO:0000256" key="1">
    <source>
        <dbReference type="ARBA" id="ARBA00004571"/>
    </source>
</evidence>
<feature type="signal peptide" evidence="10">
    <location>
        <begin position="1"/>
        <end position="34"/>
    </location>
</feature>
<keyword evidence="2 8" id="KW-0813">Transport</keyword>
<accession>A0A844YVF2</accession>
<dbReference type="InterPro" id="IPR039426">
    <property type="entry name" value="TonB-dep_rcpt-like"/>
</dbReference>
<evidence type="ECO:0000313" key="13">
    <source>
        <dbReference type="EMBL" id="MXO70821.1"/>
    </source>
</evidence>
<comment type="subcellular location">
    <subcellularLocation>
        <location evidence="1 8">Cell outer membrane</location>
        <topology evidence="1 8">Multi-pass membrane protein</topology>
    </subcellularLocation>
</comment>
<dbReference type="InterPro" id="IPR037066">
    <property type="entry name" value="Plug_dom_sf"/>
</dbReference>
<keyword evidence="13" id="KW-0675">Receptor</keyword>
<organism evidence="13 14">
    <name type="scientific">Alteraurantiacibacter buctensis</name>
    <dbReference type="NCBI Taxonomy" id="1503981"/>
    <lineage>
        <taxon>Bacteria</taxon>
        <taxon>Pseudomonadati</taxon>
        <taxon>Pseudomonadota</taxon>
        <taxon>Alphaproteobacteria</taxon>
        <taxon>Sphingomonadales</taxon>
        <taxon>Erythrobacteraceae</taxon>
        <taxon>Alteraurantiacibacter</taxon>
    </lineage>
</organism>
<keyword evidence="14" id="KW-1185">Reference proteome</keyword>